<dbReference type="InterPro" id="IPR001148">
    <property type="entry name" value="CA_dom"/>
</dbReference>
<dbReference type="PANTHER" id="PTHR18952:SF124">
    <property type="entry name" value="CARBONIC ANHYDRASE 7"/>
    <property type="match status" value="1"/>
</dbReference>
<feature type="transmembrane region" description="Helical" evidence="3">
    <location>
        <begin position="6"/>
        <end position="31"/>
    </location>
</feature>
<evidence type="ECO:0000256" key="2">
    <source>
        <dbReference type="SAM" id="MobiDB-lite"/>
    </source>
</evidence>
<evidence type="ECO:0000259" key="4">
    <source>
        <dbReference type="PROSITE" id="PS51144"/>
    </source>
</evidence>
<dbReference type="PANTHER" id="PTHR18952">
    <property type="entry name" value="CARBONIC ANHYDRASE"/>
    <property type="match status" value="1"/>
</dbReference>
<dbReference type="SUPFAM" id="SSF51069">
    <property type="entry name" value="Carbonic anhydrase"/>
    <property type="match status" value="1"/>
</dbReference>
<sequence length="400" mass="46097">MADASVTSLALMPVVLQVKLFAVYIYVCVYFKIQEQNEAIYLNTHKDMKTKYYDWHYEGEVGIHTWHANYNICAAGNHQSPIDIITDDTVYDPDLKEIIIWYNPHHPKGQMIAFNDGRTVKIKTVGKFYIANGGLANPYKIDHLHLHWGIKNSNGTEHYIDTESFTMELHIVSYDVKKYDTVQKAASQPMGLAVLGVLFKESDTDNPALNMIVDNLEAMQQPGHPKVELEAKSVRMFLPKDISRYYRYNGSLTTPACYESVIWTIFEEYNFISKKQMQKIRDLFYVYDAAKEQERLNKAKNNGTESSTENSNAGINVTPAGDENTTDVIDLFRKYRFEMVNNFRPVQELNDRVVLRSFKEFSKQSPSKVVTIENSTVSSHALVNPWVTFFLLFLYLWTLV</sequence>
<accession>A0A0L8GAA7</accession>
<gene>
    <name evidence="5" type="ORF">OCBIM_22037250mg</name>
</gene>
<dbReference type="PROSITE" id="PS51144">
    <property type="entry name" value="ALPHA_CA_2"/>
    <property type="match status" value="1"/>
</dbReference>
<name>A0A0L8GAA7_OCTBM</name>
<feature type="transmembrane region" description="Helical" evidence="3">
    <location>
        <begin position="381"/>
        <end position="398"/>
    </location>
</feature>
<feature type="domain" description="Alpha-carbonic anhydrase" evidence="4">
    <location>
        <begin position="53"/>
        <end position="358"/>
    </location>
</feature>
<dbReference type="GO" id="GO:0004089">
    <property type="term" value="F:carbonate dehydratase activity"/>
    <property type="evidence" value="ECO:0007669"/>
    <property type="project" value="InterPro"/>
</dbReference>
<dbReference type="OrthoDB" id="429145at2759"/>
<keyword evidence="3" id="KW-1133">Transmembrane helix</keyword>
<protein>
    <recommendedName>
        <fullName evidence="4">Alpha-carbonic anhydrase domain-containing protein</fullName>
    </recommendedName>
</protein>
<comment type="similarity">
    <text evidence="1">Belongs to the alpha-carbonic anhydrase family.</text>
</comment>
<dbReference type="SMART" id="SM01057">
    <property type="entry name" value="Carb_anhydrase"/>
    <property type="match status" value="1"/>
</dbReference>
<dbReference type="EMBL" id="KQ422977">
    <property type="protein sequence ID" value="KOF73833.1"/>
    <property type="molecule type" value="Genomic_DNA"/>
</dbReference>
<feature type="region of interest" description="Disordered" evidence="2">
    <location>
        <begin position="299"/>
        <end position="319"/>
    </location>
</feature>
<dbReference type="Gene3D" id="3.10.200.10">
    <property type="entry name" value="Alpha carbonic anhydrase"/>
    <property type="match status" value="1"/>
</dbReference>
<dbReference type="GO" id="GO:0008270">
    <property type="term" value="F:zinc ion binding"/>
    <property type="evidence" value="ECO:0007669"/>
    <property type="project" value="InterPro"/>
</dbReference>
<dbReference type="CDD" id="cd00326">
    <property type="entry name" value="alpha_CA"/>
    <property type="match status" value="1"/>
</dbReference>
<evidence type="ECO:0000256" key="3">
    <source>
        <dbReference type="SAM" id="Phobius"/>
    </source>
</evidence>
<evidence type="ECO:0000313" key="5">
    <source>
        <dbReference type="EMBL" id="KOF73833.1"/>
    </source>
</evidence>
<proteinExistence type="inferred from homology"/>
<dbReference type="Pfam" id="PF00194">
    <property type="entry name" value="Carb_anhydrase"/>
    <property type="match status" value="1"/>
</dbReference>
<feature type="compositionally biased region" description="Low complexity" evidence="2">
    <location>
        <begin position="301"/>
        <end position="312"/>
    </location>
</feature>
<dbReference type="STRING" id="37653.A0A0L8GAA7"/>
<dbReference type="AlphaFoldDB" id="A0A0L8GAA7"/>
<keyword evidence="3" id="KW-0812">Transmembrane</keyword>
<dbReference type="InterPro" id="IPR036398">
    <property type="entry name" value="CA_dom_sf"/>
</dbReference>
<keyword evidence="3" id="KW-0472">Membrane</keyword>
<evidence type="ECO:0000256" key="1">
    <source>
        <dbReference type="ARBA" id="ARBA00010718"/>
    </source>
</evidence>
<organism evidence="5">
    <name type="scientific">Octopus bimaculoides</name>
    <name type="common">California two-spotted octopus</name>
    <dbReference type="NCBI Taxonomy" id="37653"/>
    <lineage>
        <taxon>Eukaryota</taxon>
        <taxon>Metazoa</taxon>
        <taxon>Spiralia</taxon>
        <taxon>Lophotrochozoa</taxon>
        <taxon>Mollusca</taxon>
        <taxon>Cephalopoda</taxon>
        <taxon>Coleoidea</taxon>
        <taxon>Octopodiformes</taxon>
        <taxon>Octopoda</taxon>
        <taxon>Incirrata</taxon>
        <taxon>Octopodidae</taxon>
        <taxon>Octopus</taxon>
    </lineage>
</organism>
<dbReference type="GO" id="GO:0005737">
    <property type="term" value="C:cytoplasm"/>
    <property type="evidence" value="ECO:0007669"/>
    <property type="project" value="TreeGrafter"/>
</dbReference>
<dbReference type="InterPro" id="IPR023561">
    <property type="entry name" value="Carbonic_anhydrase_a-class"/>
</dbReference>
<reference evidence="5" key="1">
    <citation type="submission" date="2015-07" db="EMBL/GenBank/DDBJ databases">
        <title>MeaNS - Measles Nucleotide Surveillance Program.</title>
        <authorList>
            <person name="Tran T."/>
            <person name="Druce J."/>
        </authorList>
    </citation>
    <scope>NUCLEOTIDE SEQUENCE</scope>
    <source>
        <strain evidence="5">UCB-OBI-ISO-001</strain>
        <tissue evidence="5">Gonad</tissue>
    </source>
</reference>